<dbReference type="PANTHER" id="PTHR10954:SF18">
    <property type="entry name" value="RIBONUCLEASE HII"/>
    <property type="match status" value="1"/>
</dbReference>
<dbReference type="PROSITE" id="PS51975">
    <property type="entry name" value="RNASE_H_2"/>
    <property type="match status" value="1"/>
</dbReference>
<dbReference type="PANTHER" id="PTHR10954">
    <property type="entry name" value="RIBONUCLEASE H2 SUBUNIT A"/>
    <property type="match status" value="1"/>
</dbReference>
<proteinExistence type="inferred from homology"/>
<evidence type="ECO:0000259" key="18">
    <source>
        <dbReference type="PROSITE" id="PS51975"/>
    </source>
</evidence>
<comment type="caution">
    <text evidence="19">The sequence shown here is derived from an EMBL/GenBank/DDBJ whole genome shotgun (WGS) entry which is preliminary data.</text>
</comment>
<evidence type="ECO:0000256" key="12">
    <source>
        <dbReference type="ARBA" id="ARBA00022801"/>
    </source>
</evidence>
<dbReference type="AlphaFoldDB" id="A0A841K672"/>
<accession>A0A841K672</accession>
<evidence type="ECO:0000256" key="11">
    <source>
        <dbReference type="ARBA" id="ARBA00022759"/>
    </source>
</evidence>
<dbReference type="SUPFAM" id="SSF53098">
    <property type="entry name" value="Ribonuclease H-like"/>
    <property type="match status" value="1"/>
</dbReference>
<dbReference type="GO" id="GO:0030145">
    <property type="term" value="F:manganese ion binding"/>
    <property type="evidence" value="ECO:0007669"/>
    <property type="project" value="UniProtKB-UniRule"/>
</dbReference>
<dbReference type="InterPro" id="IPR024567">
    <property type="entry name" value="RNase_HII/HIII_dom"/>
</dbReference>
<name>A0A841K672_9BACT</name>
<keyword evidence="12 14" id="KW-0378">Hydrolase</keyword>
<dbReference type="GO" id="GO:0003723">
    <property type="term" value="F:RNA binding"/>
    <property type="evidence" value="ECO:0007669"/>
    <property type="project" value="UniProtKB-UniRule"/>
</dbReference>
<evidence type="ECO:0000256" key="9">
    <source>
        <dbReference type="ARBA" id="ARBA00022722"/>
    </source>
</evidence>
<dbReference type="GO" id="GO:0006298">
    <property type="term" value="P:mismatch repair"/>
    <property type="evidence" value="ECO:0007669"/>
    <property type="project" value="TreeGrafter"/>
</dbReference>
<dbReference type="GO" id="GO:0043137">
    <property type="term" value="P:DNA replication, removal of RNA primer"/>
    <property type="evidence" value="ECO:0007669"/>
    <property type="project" value="TreeGrafter"/>
</dbReference>
<dbReference type="Proteomes" id="UP000538666">
    <property type="component" value="Unassembled WGS sequence"/>
</dbReference>
<keyword evidence="11 14" id="KW-0255">Endonuclease</keyword>
<reference evidence="19 20" key="1">
    <citation type="submission" date="2020-08" db="EMBL/GenBank/DDBJ databases">
        <title>Genomic Encyclopedia of Type Strains, Phase IV (KMG-IV): sequencing the most valuable type-strain genomes for metagenomic binning, comparative biology and taxonomic classification.</title>
        <authorList>
            <person name="Goeker M."/>
        </authorList>
    </citation>
    <scope>NUCLEOTIDE SEQUENCE [LARGE SCALE GENOMIC DNA]</scope>
    <source>
        <strain evidence="19 20">DSM 103733</strain>
    </source>
</reference>
<dbReference type="NCBIfam" id="NF000595">
    <property type="entry name" value="PRK00015.1-3"/>
    <property type="match status" value="1"/>
</dbReference>
<evidence type="ECO:0000256" key="16">
    <source>
        <dbReference type="RuleBase" id="RU003515"/>
    </source>
</evidence>
<dbReference type="GO" id="GO:0005737">
    <property type="term" value="C:cytoplasm"/>
    <property type="evidence" value="ECO:0007669"/>
    <property type="project" value="UniProtKB-SubCell"/>
</dbReference>
<evidence type="ECO:0000256" key="4">
    <source>
        <dbReference type="ARBA" id="ARBA00004496"/>
    </source>
</evidence>
<evidence type="ECO:0000256" key="13">
    <source>
        <dbReference type="ARBA" id="ARBA00023211"/>
    </source>
</evidence>
<comment type="similarity">
    <text evidence="5 14 16">Belongs to the RNase HII family.</text>
</comment>
<evidence type="ECO:0000256" key="15">
    <source>
        <dbReference type="PROSITE-ProRule" id="PRU01319"/>
    </source>
</evidence>
<evidence type="ECO:0000256" key="2">
    <source>
        <dbReference type="ARBA" id="ARBA00001946"/>
    </source>
</evidence>
<sequence length="331" mass="35948">MARTFQLKPGPSAAEATAGRRNADVSAATRKLRMLRTLVCGNKYEKAARAQGAVHIAGVDEVGRGSLFGPVVAAAVILPPDTRIQGLRDSKQLEREDRERLADVVERKALAMAIEEVDAQTIDRINIYQATRLAMTTAVLKLTLAPDHLLIDAMRLDLSQDRGHGRQGEDRTCTQTSIIYGDSLSISIAAASVVAKVYRDRRMCELHEQYPQYGLASHKGYSTPEHLAALEKHGPSPLHRKTFRPVAQASLPWDELFHGAEIPAAGDAIPDDILAEQAMENQIINESIVDEAIGGEPLAALLDEPLETEMTLEEAGEGILIDSLEPGPLPC</sequence>
<dbReference type="NCBIfam" id="NF000594">
    <property type="entry name" value="PRK00015.1-1"/>
    <property type="match status" value="1"/>
</dbReference>
<feature type="region of interest" description="Disordered" evidence="17">
    <location>
        <begin position="1"/>
        <end position="22"/>
    </location>
</feature>
<dbReference type="GO" id="GO:0004523">
    <property type="term" value="F:RNA-DNA hybrid ribonuclease activity"/>
    <property type="evidence" value="ECO:0007669"/>
    <property type="project" value="UniProtKB-UniRule"/>
</dbReference>
<dbReference type="RefSeq" id="WP_082125734.1">
    <property type="nucleotide sequence ID" value="NZ_JACHEK010000008.1"/>
</dbReference>
<evidence type="ECO:0000256" key="10">
    <source>
        <dbReference type="ARBA" id="ARBA00022723"/>
    </source>
</evidence>
<dbReference type="EC" id="3.1.26.4" evidence="6 14"/>
<evidence type="ECO:0000256" key="1">
    <source>
        <dbReference type="ARBA" id="ARBA00000077"/>
    </source>
</evidence>
<comment type="subcellular location">
    <subcellularLocation>
        <location evidence="4 14">Cytoplasm</location>
    </subcellularLocation>
</comment>
<dbReference type="HAMAP" id="MF_00052_B">
    <property type="entry name" value="RNase_HII_B"/>
    <property type="match status" value="1"/>
</dbReference>
<dbReference type="GO" id="GO:0032299">
    <property type="term" value="C:ribonuclease H2 complex"/>
    <property type="evidence" value="ECO:0007669"/>
    <property type="project" value="TreeGrafter"/>
</dbReference>
<comment type="catalytic activity">
    <reaction evidence="1 14 15 16">
        <text>Endonucleolytic cleavage to 5'-phosphomonoester.</text>
        <dbReference type="EC" id="3.1.26.4"/>
    </reaction>
</comment>
<dbReference type="CDD" id="cd07182">
    <property type="entry name" value="RNase_HII_bacteria_HII_like"/>
    <property type="match status" value="1"/>
</dbReference>
<keyword evidence="20" id="KW-1185">Reference proteome</keyword>
<feature type="binding site" evidence="14 15">
    <location>
        <position position="152"/>
    </location>
    <ligand>
        <name>a divalent metal cation</name>
        <dbReference type="ChEBI" id="CHEBI:60240"/>
    </ligand>
</feature>
<dbReference type="InterPro" id="IPR022898">
    <property type="entry name" value="RNase_HII"/>
</dbReference>
<dbReference type="InterPro" id="IPR001352">
    <property type="entry name" value="RNase_HII/HIII"/>
</dbReference>
<evidence type="ECO:0000256" key="17">
    <source>
        <dbReference type="SAM" id="MobiDB-lite"/>
    </source>
</evidence>
<organism evidence="19 20">
    <name type="scientific">Silvibacterium bohemicum</name>
    <dbReference type="NCBI Taxonomy" id="1577686"/>
    <lineage>
        <taxon>Bacteria</taxon>
        <taxon>Pseudomonadati</taxon>
        <taxon>Acidobacteriota</taxon>
        <taxon>Terriglobia</taxon>
        <taxon>Terriglobales</taxon>
        <taxon>Acidobacteriaceae</taxon>
        <taxon>Silvibacterium</taxon>
    </lineage>
</organism>
<feature type="domain" description="RNase H type-2" evidence="18">
    <location>
        <begin position="54"/>
        <end position="255"/>
    </location>
</feature>
<dbReference type="InterPro" id="IPR012337">
    <property type="entry name" value="RNaseH-like_sf"/>
</dbReference>
<keyword evidence="9 14" id="KW-0540">Nuclease</keyword>
<evidence type="ECO:0000256" key="5">
    <source>
        <dbReference type="ARBA" id="ARBA00007383"/>
    </source>
</evidence>
<evidence type="ECO:0000256" key="8">
    <source>
        <dbReference type="ARBA" id="ARBA00022490"/>
    </source>
</evidence>
<feature type="binding site" evidence="14 15">
    <location>
        <position position="61"/>
    </location>
    <ligand>
        <name>a divalent metal cation</name>
        <dbReference type="ChEBI" id="CHEBI:60240"/>
    </ligand>
</feature>
<keyword evidence="8 14" id="KW-0963">Cytoplasm</keyword>
<dbReference type="InterPro" id="IPR036397">
    <property type="entry name" value="RNaseH_sf"/>
</dbReference>
<comment type="cofactor">
    <cofactor evidence="2">
        <name>Mg(2+)</name>
        <dbReference type="ChEBI" id="CHEBI:18420"/>
    </cofactor>
</comment>
<dbReference type="Pfam" id="PF01351">
    <property type="entry name" value="RNase_HII"/>
    <property type="match status" value="1"/>
</dbReference>
<protein>
    <recommendedName>
        <fullName evidence="7 14">Ribonuclease HII</fullName>
        <shortName evidence="14">RNase HII</shortName>
        <ecNumber evidence="6 14">3.1.26.4</ecNumber>
    </recommendedName>
</protein>
<evidence type="ECO:0000256" key="6">
    <source>
        <dbReference type="ARBA" id="ARBA00012180"/>
    </source>
</evidence>
<evidence type="ECO:0000256" key="14">
    <source>
        <dbReference type="HAMAP-Rule" id="MF_00052"/>
    </source>
</evidence>
<gene>
    <name evidence="14" type="primary">rnhB</name>
    <name evidence="19" type="ORF">HNQ77_004058</name>
</gene>
<evidence type="ECO:0000256" key="3">
    <source>
        <dbReference type="ARBA" id="ARBA00004065"/>
    </source>
</evidence>
<keyword evidence="13 14" id="KW-0464">Manganese</keyword>
<evidence type="ECO:0000256" key="7">
    <source>
        <dbReference type="ARBA" id="ARBA00019179"/>
    </source>
</evidence>
<dbReference type="Gene3D" id="3.30.420.10">
    <property type="entry name" value="Ribonuclease H-like superfamily/Ribonuclease H"/>
    <property type="match status" value="1"/>
</dbReference>
<feature type="binding site" evidence="14 15">
    <location>
        <position position="60"/>
    </location>
    <ligand>
        <name>a divalent metal cation</name>
        <dbReference type="ChEBI" id="CHEBI:60240"/>
    </ligand>
</feature>
<keyword evidence="10 14" id="KW-0479">Metal-binding</keyword>
<comment type="function">
    <text evidence="3 14 16">Endonuclease that specifically degrades the RNA of RNA-DNA hybrids.</text>
</comment>
<evidence type="ECO:0000313" key="20">
    <source>
        <dbReference type="Proteomes" id="UP000538666"/>
    </source>
</evidence>
<dbReference type="EMBL" id="JACHEK010000008">
    <property type="protein sequence ID" value="MBB6146088.1"/>
    <property type="molecule type" value="Genomic_DNA"/>
</dbReference>
<comment type="cofactor">
    <cofactor evidence="14 15">
        <name>Mn(2+)</name>
        <dbReference type="ChEBI" id="CHEBI:29035"/>
    </cofactor>
    <cofactor evidence="14 15">
        <name>Mg(2+)</name>
        <dbReference type="ChEBI" id="CHEBI:18420"/>
    </cofactor>
    <text evidence="14 15">Manganese or magnesium. Binds 1 divalent metal ion per monomer in the absence of substrate. May bind a second metal ion after substrate binding.</text>
</comment>
<evidence type="ECO:0000313" key="19">
    <source>
        <dbReference type="EMBL" id="MBB6146088.1"/>
    </source>
</evidence>